<dbReference type="SUPFAM" id="SSF159245">
    <property type="entry name" value="AttH-like"/>
    <property type="match status" value="1"/>
</dbReference>
<evidence type="ECO:0000313" key="1">
    <source>
        <dbReference type="EMBL" id="PNG24789.1"/>
    </source>
</evidence>
<dbReference type="RefSeq" id="WP_102844914.1">
    <property type="nucleotide sequence ID" value="NZ_PDZR01000024.1"/>
</dbReference>
<organism evidence="1 2">
    <name type="scientific">Methylocella silvestris</name>
    <dbReference type="NCBI Taxonomy" id="199596"/>
    <lineage>
        <taxon>Bacteria</taxon>
        <taxon>Pseudomonadati</taxon>
        <taxon>Pseudomonadota</taxon>
        <taxon>Alphaproteobacteria</taxon>
        <taxon>Hyphomicrobiales</taxon>
        <taxon>Beijerinckiaceae</taxon>
        <taxon>Methylocella</taxon>
    </lineage>
</organism>
<accession>A0A2J7TDG8</accession>
<gene>
    <name evidence="1" type="ORF">CR492_16935</name>
</gene>
<dbReference type="AlphaFoldDB" id="A0A2J7TDG8"/>
<reference evidence="1 2" key="1">
    <citation type="submission" date="2017-10" db="EMBL/GenBank/DDBJ databases">
        <title>Genome announcement of Methylocella silvestris TVC from permafrost.</title>
        <authorList>
            <person name="Wang J."/>
            <person name="Geng K."/>
            <person name="Ul-Haque F."/>
            <person name="Crombie A.T."/>
            <person name="Street L.E."/>
            <person name="Wookey P.A."/>
            <person name="Murrell J.C."/>
            <person name="Pratscher J."/>
        </authorList>
    </citation>
    <scope>NUCLEOTIDE SEQUENCE [LARGE SCALE GENOMIC DNA]</scope>
    <source>
        <strain evidence="1 2">TVC</strain>
    </source>
</reference>
<name>A0A2J7TDG8_METSI</name>
<dbReference type="Proteomes" id="UP000236286">
    <property type="component" value="Unassembled WGS sequence"/>
</dbReference>
<dbReference type="OrthoDB" id="5491608at2"/>
<comment type="caution">
    <text evidence="1">The sequence shown here is derived from an EMBL/GenBank/DDBJ whole genome shotgun (WGS) entry which is preliminary data.</text>
</comment>
<dbReference type="EMBL" id="PDZR01000024">
    <property type="protein sequence ID" value="PNG24789.1"/>
    <property type="molecule type" value="Genomic_DNA"/>
</dbReference>
<evidence type="ECO:0000313" key="2">
    <source>
        <dbReference type="Proteomes" id="UP000236286"/>
    </source>
</evidence>
<sequence>MIGSVFSPYYAWSGRKDPLNHCAFNVALYGERARHWAMTERGREDVRCEASHLSIGPSSMSWNGDALTIVIDEIAAPFPKRLRGVVRVTPRMFGALSFMLDAGGRHLWRPIAPAARVEVEMEHPPLRWIGEGYFDANWGDAPLEDDFTHWDWSRAKTADGAVVFYDVLHRDGGRLDLALAIDSSGRIHPIGAPPRVKLKQTLWRMTRWVRSEAQARLLRTLEDAPFYARSLVSVRLSGEPMLMVHESLSLDRFATNWVKALLPFKMPRAPWDVGPGADQAGGS</sequence>
<proteinExistence type="predicted"/>
<protein>
    <submittedName>
        <fullName evidence="1">Carotenoid 1,2-hydratase</fullName>
    </submittedName>
</protein>
<dbReference type="CDD" id="cd21471">
    <property type="entry name" value="CrtC-like"/>
    <property type="match status" value="1"/>
</dbReference>